<protein>
    <recommendedName>
        <fullName evidence="3">RNase III domain-containing protein</fullName>
    </recommendedName>
</protein>
<proteinExistence type="predicted"/>
<dbReference type="Proteomes" id="UP000002258">
    <property type="component" value="Chromosome 2"/>
</dbReference>
<keyword evidence="2" id="KW-1185">Reference proteome</keyword>
<dbReference type="OrthoDB" id="4025321at2759"/>
<dbReference type="eggNOG" id="ENOG502TEBM">
    <property type="taxonomic scope" value="Eukaryota"/>
</dbReference>
<dbReference type="InParanoid" id="A3LNG2"/>
<dbReference type="GO" id="GO:0004525">
    <property type="term" value="F:ribonuclease III activity"/>
    <property type="evidence" value="ECO:0007669"/>
    <property type="project" value="InterPro"/>
</dbReference>
<sequence>MLQRASLFRTIRRVHPNTSLTISEFSDRNVHTKVKRTKGFKFQDIRSPARIQSGYDLIEENLHESSREAPQYASLNALPTLLYRKRFEKSAKVHEFEYGPESPLFTAEQVYLRFFKGEREVLPPIDLNKTNFLDIVQQRYLDFNDHVDFVRVSHSVEVLGRSIMREAIYRQAMYQYFRPKTFYVTTIKSLSSKYPINSHSLYFDTNTNSSEVAAMRKFFSFTKYRALSLLHVYVGMKYLENPSEIDQFTSRLIASVVRKQRRLGGKPSKDVYDVSQFVNSFRDDFLTNAKSATTNYRTVNSAVVFRNTFRPRLFPDSGRLPPIPTFTNPSLSNLLLNIALINPHSQVLMLGDNKNVISSVAKKLDRLGDLVMRRLIMEYLFSNNNKRSGLLMDFHFLNSNVVYGRLTEVLCLHKGLQNKEHQEELLHDVRSNINFKKFYERFGDFFERLIAVLYMDDRHKVREWVFAVMDVVTSTITKESENGAIILEKERFVDLVEKYGFHDERAPNFTFKA</sequence>
<evidence type="ECO:0000313" key="2">
    <source>
        <dbReference type="Proteomes" id="UP000002258"/>
    </source>
</evidence>
<gene>
    <name evidence="1" type="ORF">PICST_29581</name>
</gene>
<evidence type="ECO:0008006" key="3">
    <source>
        <dbReference type="Google" id="ProtNLM"/>
    </source>
</evidence>
<dbReference type="InterPro" id="IPR036389">
    <property type="entry name" value="RNase_III_sf"/>
</dbReference>
<dbReference type="Gene3D" id="1.10.1520.10">
    <property type="entry name" value="Ribonuclease III domain"/>
    <property type="match status" value="1"/>
</dbReference>
<dbReference type="KEGG" id="pic:PICST_29581"/>
<dbReference type="AlphaFoldDB" id="A3LNG2"/>
<reference evidence="1 2" key="1">
    <citation type="journal article" date="2007" name="Nat. Biotechnol.">
        <title>Genome sequence of the lignocellulose-bioconverting and xylose-fermenting yeast Pichia stipitis.</title>
        <authorList>
            <person name="Jeffries T.W."/>
            <person name="Grigoriev I.V."/>
            <person name="Grimwood J."/>
            <person name="Laplaza J.M."/>
            <person name="Aerts A."/>
            <person name="Salamov A."/>
            <person name="Schmutz J."/>
            <person name="Lindquist E."/>
            <person name="Dehal P."/>
            <person name="Shapiro H."/>
            <person name="Jin Y.S."/>
            <person name="Passoth V."/>
            <person name="Richardson P.M."/>
        </authorList>
    </citation>
    <scope>NUCLEOTIDE SEQUENCE [LARGE SCALE GENOMIC DNA]</scope>
    <source>
        <strain evidence="2">ATCC 58785 / CBS 6054 / NBRC 10063 / NRRL Y-11545</strain>
    </source>
</reference>
<name>A3LNG2_PICST</name>
<dbReference type="GeneID" id="4837102"/>
<dbReference type="GO" id="GO:0006396">
    <property type="term" value="P:RNA processing"/>
    <property type="evidence" value="ECO:0007669"/>
    <property type="project" value="InterPro"/>
</dbReference>
<dbReference type="RefSeq" id="XP_001382354.2">
    <property type="nucleotide sequence ID" value="XM_001382317.1"/>
</dbReference>
<accession>A3LNG2</accession>
<organism evidence="1 2">
    <name type="scientific">Scheffersomyces stipitis (strain ATCC 58785 / CBS 6054 / NBRC 10063 / NRRL Y-11545)</name>
    <name type="common">Yeast</name>
    <name type="synonym">Pichia stipitis</name>
    <dbReference type="NCBI Taxonomy" id="322104"/>
    <lineage>
        <taxon>Eukaryota</taxon>
        <taxon>Fungi</taxon>
        <taxon>Dikarya</taxon>
        <taxon>Ascomycota</taxon>
        <taxon>Saccharomycotina</taxon>
        <taxon>Pichiomycetes</taxon>
        <taxon>Debaryomycetaceae</taxon>
        <taxon>Scheffersomyces</taxon>
    </lineage>
</organism>
<evidence type="ECO:0000313" key="1">
    <source>
        <dbReference type="EMBL" id="ABN64325.2"/>
    </source>
</evidence>
<dbReference type="EMBL" id="CP000496">
    <property type="protein sequence ID" value="ABN64325.2"/>
    <property type="molecule type" value="Genomic_DNA"/>
</dbReference>
<dbReference type="HOGENOM" id="CLU_531111_0_0_1"/>